<proteinExistence type="predicted"/>
<dbReference type="AlphaFoldDB" id="A0A9X2GDM8"/>
<feature type="transmembrane region" description="Helical" evidence="7">
    <location>
        <begin position="50"/>
        <end position="75"/>
    </location>
</feature>
<evidence type="ECO:0000256" key="5">
    <source>
        <dbReference type="ARBA" id="ARBA00023136"/>
    </source>
</evidence>
<dbReference type="RefSeq" id="WP_253742514.1">
    <property type="nucleotide sequence ID" value="NZ_BAABKA010000001.1"/>
</dbReference>
<feature type="transmembrane region" description="Helical" evidence="7">
    <location>
        <begin position="82"/>
        <end position="102"/>
    </location>
</feature>
<evidence type="ECO:0000256" key="1">
    <source>
        <dbReference type="ARBA" id="ARBA00004651"/>
    </source>
</evidence>
<dbReference type="PANTHER" id="PTHR23513">
    <property type="entry name" value="INTEGRAL MEMBRANE EFFLUX PROTEIN-RELATED"/>
    <property type="match status" value="1"/>
</dbReference>
<feature type="transmembrane region" description="Helical" evidence="7">
    <location>
        <begin position="410"/>
        <end position="428"/>
    </location>
</feature>
<dbReference type="GO" id="GO:0005886">
    <property type="term" value="C:plasma membrane"/>
    <property type="evidence" value="ECO:0007669"/>
    <property type="project" value="UniProtKB-SubCell"/>
</dbReference>
<feature type="region of interest" description="Disordered" evidence="6">
    <location>
        <begin position="197"/>
        <end position="229"/>
    </location>
</feature>
<dbReference type="Pfam" id="PF07690">
    <property type="entry name" value="MFS_1"/>
    <property type="match status" value="1"/>
</dbReference>
<comment type="caution">
    <text evidence="8">The sequence shown here is derived from an EMBL/GenBank/DDBJ whole genome shotgun (WGS) entry which is preliminary data.</text>
</comment>
<feature type="transmembrane region" description="Helical" evidence="7">
    <location>
        <begin position="147"/>
        <end position="166"/>
    </location>
</feature>
<gene>
    <name evidence="8" type="ORF">HD597_002865</name>
</gene>
<feature type="transmembrane region" description="Helical" evidence="7">
    <location>
        <begin position="290"/>
        <end position="313"/>
    </location>
</feature>
<evidence type="ECO:0000313" key="9">
    <source>
        <dbReference type="Proteomes" id="UP001139648"/>
    </source>
</evidence>
<keyword evidence="2" id="KW-1003">Cell membrane</keyword>
<comment type="subcellular location">
    <subcellularLocation>
        <location evidence="1">Cell membrane</location>
        <topology evidence="1">Multi-pass membrane protein</topology>
    </subcellularLocation>
</comment>
<dbReference type="GO" id="GO:0022857">
    <property type="term" value="F:transmembrane transporter activity"/>
    <property type="evidence" value="ECO:0007669"/>
    <property type="project" value="InterPro"/>
</dbReference>
<feature type="transmembrane region" description="Helical" evidence="7">
    <location>
        <begin position="320"/>
        <end position="338"/>
    </location>
</feature>
<dbReference type="Gene3D" id="1.20.1250.20">
    <property type="entry name" value="MFS general substrate transporter like domains"/>
    <property type="match status" value="1"/>
</dbReference>
<accession>A0A9X2GDM8</accession>
<dbReference type="InterPro" id="IPR036259">
    <property type="entry name" value="MFS_trans_sf"/>
</dbReference>
<dbReference type="PANTHER" id="PTHR23513:SF11">
    <property type="entry name" value="STAPHYLOFERRIN A TRANSPORTER"/>
    <property type="match status" value="1"/>
</dbReference>
<feature type="compositionally biased region" description="Basic and acidic residues" evidence="6">
    <location>
        <begin position="207"/>
        <end position="224"/>
    </location>
</feature>
<evidence type="ECO:0000256" key="6">
    <source>
        <dbReference type="SAM" id="MobiDB-lite"/>
    </source>
</evidence>
<feature type="transmembrane region" description="Helical" evidence="7">
    <location>
        <begin position="108"/>
        <end position="127"/>
    </location>
</feature>
<dbReference type="CDD" id="cd06173">
    <property type="entry name" value="MFS_MefA_like"/>
    <property type="match status" value="1"/>
</dbReference>
<keyword evidence="3 7" id="KW-0812">Transmembrane</keyword>
<keyword evidence="4 7" id="KW-1133">Transmembrane helix</keyword>
<evidence type="ECO:0000256" key="3">
    <source>
        <dbReference type="ARBA" id="ARBA00022692"/>
    </source>
</evidence>
<feature type="transmembrane region" description="Helical" evidence="7">
    <location>
        <begin position="172"/>
        <end position="188"/>
    </location>
</feature>
<feature type="transmembrane region" description="Helical" evidence="7">
    <location>
        <begin position="375"/>
        <end position="398"/>
    </location>
</feature>
<keyword evidence="5 7" id="KW-0472">Membrane</keyword>
<dbReference type="Proteomes" id="UP001139648">
    <property type="component" value="Unassembled WGS sequence"/>
</dbReference>
<sequence>MTGRDTSRARSILREGQFVRLWCGTTASGLATWALPFVLGLAVLDRTLTAAGLGIVLATRTVGFLAAVPISGVLADRYSRRAVVSWAGLAAALATPFIALGLGRSVPLMAVAAAVVGAGQGACRPAFQALTAEVVDAGRRRQANAAMTLAVRVTTLVAPAGTALLAAVLDTWWLLVGTGLLWAVAALLPPRGPHAPERAAAGARLSGESRERGARLPGESREAGARLPGGSRAGSGVRFFAEFGEGVREARRHPWFLAGLGALAAVIFTGYSATGVALPLVSRDSYGTEAVLAAALTAYTLGALAGALIVARWQPRAQGWAALAGLALYGFAPLSLLLPAHPALVFAAYALAGLGIELFNVPWFTATQREVEPRLLARVSSLDFLVSYGLAPVGLAFLAPAVDAFGLRPVLAGCALVCFLAPAAAALVPSSRGFRTAPPSSPRR</sequence>
<evidence type="ECO:0000256" key="7">
    <source>
        <dbReference type="SAM" id="Phobius"/>
    </source>
</evidence>
<reference evidence="8" key="1">
    <citation type="submission" date="2022-06" db="EMBL/GenBank/DDBJ databases">
        <title>Sequencing the genomes of 1000 actinobacteria strains.</title>
        <authorList>
            <person name="Klenk H.-P."/>
        </authorList>
    </citation>
    <scope>NUCLEOTIDE SEQUENCE</scope>
    <source>
        <strain evidence="8">DSM 46694</strain>
    </source>
</reference>
<feature type="transmembrane region" description="Helical" evidence="7">
    <location>
        <begin position="21"/>
        <end position="44"/>
    </location>
</feature>
<dbReference type="EMBL" id="JAMZEB010000002">
    <property type="protein sequence ID" value="MCP2355845.1"/>
    <property type="molecule type" value="Genomic_DNA"/>
</dbReference>
<feature type="transmembrane region" description="Helical" evidence="7">
    <location>
        <begin position="344"/>
        <end position="363"/>
    </location>
</feature>
<keyword evidence="9" id="KW-1185">Reference proteome</keyword>
<organism evidence="8 9">
    <name type="scientific">Nonomuraea thailandensis</name>
    <dbReference type="NCBI Taxonomy" id="1188745"/>
    <lineage>
        <taxon>Bacteria</taxon>
        <taxon>Bacillati</taxon>
        <taxon>Actinomycetota</taxon>
        <taxon>Actinomycetes</taxon>
        <taxon>Streptosporangiales</taxon>
        <taxon>Streptosporangiaceae</taxon>
        <taxon>Nonomuraea</taxon>
    </lineage>
</organism>
<protein>
    <submittedName>
        <fullName evidence="8">MFS family permease</fullName>
    </submittedName>
</protein>
<dbReference type="SUPFAM" id="SSF103473">
    <property type="entry name" value="MFS general substrate transporter"/>
    <property type="match status" value="1"/>
</dbReference>
<evidence type="ECO:0000256" key="4">
    <source>
        <dbReference type="ARBA" id="ARBA00022989"/>
    </source>
</evidence>
<evidence type="ECO:0000313" key="8">
    <source>
        <dbReference type="EMBL" id="MCP2355845.1"/>
    </source>
</evidence>
<feature type="transmembrane region" description="Helical" evidence="7">
    <location>
        <begin position="255"/>
        <end position="278"/>
    </location>
</feature>
<dbReference type="InterPro" id="IPR011701">
    <property type="entry name" value="MFS"/>
</dbReference>
<name>A0A9X2GDM8_9ACTN</name>
<evidence type="ECO:0000256" key="2">
    <source>
        <dbReference type="ARBA" id="ARBA00022475"/>
    </source>
</evidence>